<evidence type="ECO:0000256" key="7">
    <source>
        <dbReference type="ARBA" id="ARBA00023180"/>
    </source>
</evidence>
<dbReference type="SMART" id="SM00813">
    <property type="entry name" value="Alpha-L-AF_C"/>
    <property type="match status" value="1"/>
</dbReference>
<evidence type="ECO:0000256" key="4">
    <source>
        <dbReference type="ARBA" id="ARBA00012670"/>
    </source>
</evidence>
<evidence type="ECO:0000313" key="11">
    <source>
        <dbReference type="Proteomes" id="UP000663840"/>
    </source>
</evidence>
<name>A0A8H2WHT8_9AGAM</name>
<dbReference type="SUPFAM" id="SSF51445">
    <property type="entry name" value="(Trans)glycosidases"/>
    <property type="match status" value="1"/>
</dbReference>
<proteinExistence type="inferred from homology"/>
<organism evidence="10 11">
    <name type="scientific">Rhizoctonia solani</name>
    <dbReference type="NCBI Taxonomy" id="456999"/>
    <lineage>
        <taxon>Eukaryota</taxon>
        <taxon>Fungi</taxon>
        <taxon>Dikarya</taxon>
        <taxon>Basidiomycota</taxon>
        <taxon>Agaricomycotina</taxon>
        <taxon>Agaricomycetes</taxon>
        <taxon>Cantharellales</taxon>
        <taxon>Ceratobasidiaceae</taxon>
        <taxon>Rhizoctonia</taxon>
    </lineage>
</organism>
<dbReference type="EMBL" id="CAJMWR010000469">
    <property type="protein sequence ID" value="CAE6379868.1"/>
    <property type="molecule type" value="Genomic_DNA"/>
</dbReference>
<comment type="pathway">
    <text evidence="2">Glycan metabolism; L-arabinan degradation.</text>
</comment>
<evidence type="ECO:0000256" key="5">
    <source>
        <dbReference type="ARBA" id="ARBA00022729"/>
    </source>
</evidence>
<evidence type="ECO:0000313" key="10">
    <source>
        <dbReference type="EMBL" id="CAE6379868.1"/>
    </source>
</evidence>
<dbReference type="Gene3D" id="3.20.20.80">
    <property type="entry name" value="Glycosidases"/>
    <property type="match status" value="1"/>
</dbReference>
<evidence type="ECO:0000256" key="1">
    <source>
        <dbReference type="ARBA" id="ARBA00001462"/>
    </source>
</evidence>
<dbReference type="AlphaFoldDB" id="A0A8H2WHT8"/>
<feature type="signal peptide" evidence="8">
    <location>
        <begin position="1"/>
        <end position="18"/>
    </location>
</feature>
<dbReference type="GO" id="GO:0046373">
    <property type="term" value="P:L-arabinose metabolic process"/>
    <property type="evidence" value="ECO:0007669"/>
    <property type="project" value="InterPro"/>
</dbReference>
<evidence type="ECO:0000259" key="9">
    <source>
        <dbReference type="SMART" id="SM00813"/>
    </source>
</evidence>
<dbReference type="InterPro" id="IPR008979">
    <property type="entry name" value="Galactose-bd-like_sf"/>
</dbReference>
<accession>A0A8H2WHT8</accession>
<feature type="domain" description="Alpha-L-arabinofuranosidase C-terminal" evidence="9">
    <location>
        <begin position="449"/>
        <end position="642"/>
    </location>
</feature>
<dbReference type="SUPFAM" id="SSF49785">
    <property type="entry name" value="Galactose-binding domain-like"/>
    <property type="match status" value="1"/>
</dbReference>
<evidence type="ECO:0000256" key="2">
    <source>
        <dbReference type="ARBA" id="ARBA00004834"/>
    </source>
</evidence>
<dbReference type="Gene3D" id="2.60.40.1180">
    <property type="entry name" value="Golgi alpha-mannosidase II"/>
    <property type="match status" value="1"/>
</dbReference>
<dbReference type="InterPro" id="IPR055235">
    <property type="entry name" value="ASD1_cat"/>
</dbReference>
<keyword evidence="5 8" id="KW-0732">Signal</keyword>
<dbReference type="InterPro" id="IPR010720">
    <property type="entry name" value="Alpha-L-AF_C"/>
</dbReference>
<sequence length="652" mass="70829">MGFSYKIFALTLAAGALAQSSLRIQVTKSQTHAIPSTLYGWMWEDINHSGDGGLYAELLQNRAFQVVTPHTSGALYSWSAYKGTTLDVTNSIPGVSTALPNSLQATVQAGSTGQVGFDNSGYWGIKIQSGWKYTGSFYARSDSYTGSVTVSLVSSSGTVYATKTLSGVNNSWKKFTFNFTPTKSAPDVKNVFRVTVDGASASGKSVYFGMFSLFPPTYKGRQNGMRIDLAESLAGTKPGVWRFPGGNNLEGQVIASRWKWNETIGPLENRPGRQGDWGYANTDGLGLLEYLNWAEDIGAEPILGIWAGYSLTGETVPESQLQPYIQDAINEIQFVTGDAKTNQWAKLRAQYGRTAPYKVKYIEIGNEDFFVSSASNSYAQYRWKAFVNGLKAAFPNSGFEYIATTYPSTALDPAYTFIDWHQYNIPQWFIDRALEYDTYPRNGTQIFVGEYAVTSTNASCIFGTPACGRLELPTLQGAVAEAAYMTGFERNSDVVFASAYAPTLQNVNGYQWTPDIVSFDAGSIVKSASYYVQQMFGTNLGTHVLKTAPAPSAGVPLHWVASHDTKKKVVYLKASNTGKAQFTASFALDFPITGQSTVTLLSAPIANTSNTLANTDAVVPKTTKLNIASGATTLNYTFPAQSVAVFNLKVGW</sequence>
<dbReference type="OrthoDB" id="1735926at2759"/>
<dbReference type="PANTHER" id="PTHR31776">
    <property type="entry name" value="ALPHA-L-ARABINOFURANOSIDASE 1"/>
    <property type="match status" value="1"/>
</dbReference>
<dbReference type="Proteomes" id="UP000663840">
    <property type="component" value="Unassembled WGS sequence"/>
</dbReference>
<comment type="caution">
    <text evidence="10">The sequence shown here is derived from an EMBL/GenBank/DDBJ whole genome shotgun (WGS) entry which is preliminary data.</text>
</comment>
<keyword evidence="6" id="KW-0378">Hydrolase</keyword>
<reference evidence="10" key="1">
    <citation type="submission" date="2021-01" db="EMBL/GenBank/DDBJ databases">
        <authorList>
            <person name="Kaushik A."/>
        </authorList>
    </citation>
    <scope>NUCLEOTIDE SEQUENCE</scope>
    <source>
        <strain evidence="10">AG1-1A</strain>
    </source>
</reference>
<keyword evidence="7" id="KW-0325">Glycoprotein</keyword>
<dbReference type="GO" id="GO:0046556">
    <property type="term" value="F:alpha-L-arabinofuranosidase activity"/>
    <property type="evidence" value="ECO:0007669"/>
    <property type="project" value="UniProtKB-EC"/>
</dbReference>
<evidence type="ECO:0000256" key="6">
    <source>
        <dbReference type="ARBA" id="ARBA00022801"/>
    </source>
</evidence>
<dbReference type="Pfam" id="PF22848">
    <property type="entry name" value="ASD1_dom"/>
    <property type="match status" value="1"/>
</dbReference>
<gene>
    <name evidence="10" type="ORF">RDB_LOCUS24321</name>
</gene>
<dbReference type="GO" id="GO:0031222">
    <property type="term" value="P:arabinan catabolic process"/>
    <property type="evidence" value="ECO:0007669"/>
    <property type="project" value="UniProtKB-UniPathway"/>
</dbReference>
<dbReference type="InterPro" id="IPR051563">
    <property type="entry name" value="Glycosyl_Hydrolase_51"/>
</dbReference>
<dbReference type="PANTHER" id="PTHR31776:SF0">
    <property type="entry name" value="ALPHA-L-ARABINOFURANOSIDASE 1"/>
    <property type="match status" value="1"/>
</dbReference>
<dbReference type="Pfam" id="PF06964">
    <property type="entry name" value="Alpha-L-AF_C"/>
    <property type="match status" value="1"/>
</dbReference>
<feature type="chain" id="PRO_5034133398" description="non-reducing end alpha-L-arabinofuranosidase" evidence="8">
    <location>
        <begin position="19"/>
        <end position="652"/>
    </location>
</feature>
<evidence type="ECO:0000256" key="8">
    <source>
        <dbReference type="SAM" id="SignalP"/>
    </source>
</evidence>
<dbReference type="InterPro" id="IPR013780">
    <property type="entry name" value="Glyco_hydro_b"/>
</dbReference>
<dbReference type="UniPathway" id="UPA00667"/>
<dbReference type="EC" id="3.2.1.55" evidence="4"/>
<dbReference type="InterPro" id="IPR017853">
    <property type="entry name" value="GH"/>
</dbReference>
<evidence type="ECO:0000256" key="3">
    <source>
        <dbReference type="ARBA" id="ARBA00007186"/>
    </source>
</evidence>
<protein>
    <recommendedName>
        <fullName evidence="4">non-reducing end alpha-L-arabinofuranosidase</fullName>
        <ecNumber evidence="4">3.2.1.55</ecNumber>
    </recommendedName>
</protein>
<comment type="catalytic activity">
    <reaction evidence="1">
        <text>Hydrolysis of terminal non-reducing alpha-L-arabinofuranoside residues in alpha-L-arabinosides.</text>
        <dbReference type="EC" id="3.2.1.55"/>
    </reaction>
</comment>
<comment type="similarity">
    <text evidence="3">Belongs to the glycosyl hydrolase 51 family.</text>
</comment>